<keyword evidence="6" id="KW-0539">Nucleus</keyword>
<keyword evidence="3" id="KW-0547">Nucleotide-binding</keyword>
<evidence type="ECO:0000256" key="4">
    <source>
        <dbReference type="ARBA" id="ARBA00022763"/>
    </source>
</evidence>
<dbReference type="GO" id="GO:0000077">
    <property type="term" value="P:DNA damage checkpoint signaling"/>
    <property type="evidence" value="ECO:0007669"/>
    <property type="project" value="TreeGrafter"/>
</dbReference>
<accession>A0A9N9XTC8</accession>
<sequence length="473" mass="54006">MNRTKKFKQWESFDFGPATSTEKSKPRKDDSNVTKRKQYVKPNSSTSNKALNFHKELAPVAVSDLAVHPKKIEEVENWLKFAVFQDKSKTAKFLLLTGPTGSGKTATLSVLCKTLGISITEWITPIDQEYEYNRTNQIEQFSEFLFDAKYPSLFESSLNRLTLVEDFPNAVIRNPEQFCEILESCRYINQPIAFICTEAHNANVNLQRTLFPDEVLLKFNINHISFNSCAARQLKLALKRAEALVKSNPDVLKQPSSTVIDAILASADGDIRNAMNQFHMASLLGSGDLPTVKISTEEEKPGKRKRSKDSVKLDVMNKDQSLGLFHGLGRVLQPKRKQLGNSWRLVKNVGSLVDEFSIQPQMFMSFLFENYPKYFGDITDAAKAANILSSSVLLLDNWDRHESLEFALWNSILGLMVVNEHKVSKWNQIRGPVRIVKKDTNKIQEEWNGVRYSPMDQYYHNIIKKSDRCHKFE</sequence>
<evidence type="ECO:0000256" key="7">
    <source>
        <dbReference type="ARBA" id="ARBA00023306"/>
    </source>
</evidence>
<dbReference type="Gene3D" id="3.40.50.300">
    <property type="entry name" value="P-loop containing nucleotide triphosphate hydrolases"/>
    <property type="match status" value="1"/>
</dbReference>
<dbReference type="GO" id="GO:0005524">
    <property type="term" value="F:ATP binding"/>
    <property type="evidence" value="ECO:0007669"/>
    <property type="project" value="UniProtKB-KW"/>
</dbReference>
<dbReference type="PANTHER" id="PTHR12172">
    <property type="entry name" value="CELL CYCLE CHECKPOINT PROTEIN RAD17"/>
    <property type="match status" value="1"/>
</dbReference>
<gene>
    <name evidence="9" type="ORF">PHYEVI_LOCUS9836</name>
</gene>
<protein>
    <recommendedName>
        <fullName evidence="11">Cell cycle checkpoint protein RAD17</fullName>
    </recommendedName>
</protein>
<evidence type="ECO:0000313" key="10">
    <source>
        <dbReference type="Proteomes" id="UP001153712"/>
    </source>
</evidence>
<name>A0A9N9XTC8_PHYSR</name>
<evidence type="ECO:0000256" key="3">
    <source>
        <dbReference type="ARBA" id="ARBA00022741"/>
    </source>
</evidence>
<evidence type="ECO:0000256" key="8">
    <source>
        <dbReference type="SAM" id="MobiDB-lite"/>
    </source>
</evidence>
<dbReference type="Proteomes" id="UP001153712">
    <property type="component" value="Chromosome 6"/>
</dbReference>
<evidence type="ECO:0000313" key="9">
    <source>
        <dbReference type="EMBL" id="CAG9863550.1"/>
    </source>
</evidence>
<dbReference type="GO" id="GO:0006281">
    <property type="term" value="P:DNA repair"/>
    <property type="evidence" value="ECO:0007669"/>
    <property type="project" value="InterPro"/>
</dbReference>
<feature type="region of interest" description="Disordered" evidence="8">
    <location>
        <begin position="1"/>
        <end position="47"/>
    </location>
</feature>
<keyword evidence="7" id="KW-0131">Cell cycle</keyword>
<dbReference type="GO" id="GO:0003689">
    <property type="term" value="F:DNA clamp loader activity"/>
    <property type="evidence" value="ECO:0007669"/>
    <property type="project" value="TreeGrafter"/>
</dbReference>
<keyword evidence="5" id="KW-0067">ATP-binding</keyword>
<reference evidence="9" key="1">
    <citation type="submission" date="2022-01" db="EMBL/GenBank/DDBJ databases">
        <authorList>
            <person name="King R."/>
        </authorList>
    </citation>
    <scope>NUCLEOTIDE SEQUENCE</scope>
</reference>
<dbReference type="OrthoDB" id="10265971at2759"/>
<dbReference type="AlphaFoldDB" id="A0A9N9XTC8"/>
<keyword evidence="10" id="KW-1185">Reference proteome</keyword>
<organism evidence="9 10">
    <name type="scientific">Phyllotreta striolata</name>
    <name type="common">Striped flea beetle</name>
    <name type="synonym">Crioceris striolata</name>
    <dbReference type="NCBI Taxonomy" id="444603"/>
    <lineage>
        <taxon>Eukaryota</taxon>
        <taxon>Metazoa</taxon>
        <taxon>Ecdysozoa</taxon>
        <taxon>Arthropoda</taxon>
        <taxon>Hexapoda</taxon>
        <taxon>Insecta</taxon>
        <taxon>Pterygota</taxon>
        <taxon>Neoptera</taxon>
        <taxon>Endopterygota</taxon>
        <taxon>Coleoptera</taxon>
        <taxon>Polyphaga</taxon>
        <taxon>Cucujiformia</taxon>
        <taxon>Chrysomeloidea</taxon>
        <taxon>Chrysomelidae</taxon>
        <taxon>Galerucinae</taxon>
        <taxon>Alticini</taxon>
        <taxon>Phyllotreta</taxon>
    </lineage>
</organism>
<evidence type="ECO:0000256" key="1">
    <source>
        <dbReference type="ARBA" id="ARBA00004123"/>
    </source>
</evidence>
<dbReference type="GO" id="GO:0003682">
    <property type="term" value="F:chromatin binding"/>
    <property type="evidence" value="ECO:0007669"/>
    <property type="project" value="TreeGrafter"/>
</dbReference>
<dbReference type="GO" id="GO:0005634">
    <property type="term" value="C:nucleus"/>
    <property type="evidence" value="ECO:0007669"/>
    <property type="project" value="UniProtKB-SubCell"/>
</dbReference>
<dbReference type="InterPro" id="IPR027417">
    <property type="entry name" value="P-loop_NTPase"/>
</dbReference>
<dbReference type="InterPro" id="IPR004582">
    <property type="entry name" value="Checkpoint_prot_Rad17_Rad24"/>
</dbReference>
<dbReference type="GO" id="GO:0033314">
    <property type="term" value="P:mitotic DNA replication checkpoint signaling"/>
    <property type="evidence" value="ECO:0007669"/>
    <property type="project" value="TreeGrafter"/>
</dbReference>
<feature type="compositionally biased region" description="Basic and acidic residues" evidence="8">
    <location>
        <begin position="22"/>
        <end position="33"/>
    </location>
</feature>
<dbReference type="EMBL" id="OU900099">
    <property type="protein sequence ID" value="CAG9863550.1"/>
    <property type="molecule type" value="Genomic_DNA"/>
</dbReference>
<comment type="similarity">
    <text evidence="2">Belongs to the rad17/RAD24 family.</text>
</comment>
<comment type="subcellular location">
    <subcellularLocation>
        <location evidence="1">Nucleus</location>
    </subcellularLocation>
</comment>
<dbReference type="SUPFAM" id="SSF52540">
    <property type="entry name" value="P-loop containing nucleoside triphosphate hydrolases"/>
    <property type="match status" value="1"/>
</dbReference>
<evidence type="ECO:0008006" key="11">
    <source>
        <dbReference type="Google" id="ProtNLM"/>
    </source>
</evidence>
<evidence type="ECO:0000256" key="6">
    <source>
        <dbReference type="ARBA" id="ARBA00023242"/>
    </source>
</evidence>
<keyword evidence="4" id="KW-0227">DNA damage</keyword>
<dbReference type="Pfam" id="PF03215">
    <property type="entry name" value="Rad17"/>
    <property type="match status" value="1"/>
</dbReference>
<proteinExistence type="inferred from homology"/>
<evidence type="ECO:0000256" key="2">
    <source>
        <dbReference type="ARBA" id="ARBA00006168"/>
    </source>
</evidence>
<dbReference type="PANTHER" id="PTHR12172:SF0">
    <property type="entry name" value="CELL CYCLE CHECKPOINT PROTEIN RAD17"/>
    <property type="match status" value="1"/>
</dbReference>
<evidence type="ECO:0000256" key="5">
    <source>
        <dbReference type="ARBA" id="ARBA00022840"/>
    </source>
</evidence>